<dbReference type="SUPFAM" id="SSF48452">
    <property type="entry name" value="TPR-like"/>
    <property type="match status" value="1"/>
</dbReference>
<dbReference type="CDD" id="cd02511">
    <property type="entry name" value="Beta4Glucosyltransferase"/>
    <property type="match status" value="1"/>
</dbReference>
<feature type="domain" description="Glycosyltransferase 2-like" evidence="1">
    <location>
        <begin position="5"/>
        <end position="139"/>
    </location>
</feature>
<organism evidence="2 3">
    <name type="scientific">Paraclostridium bifermentans</name>
    <name type="common">Clostridium bifermentans</name>
    <dbReference type="NCBI Taxonomy" id="1490"/>
    <lineage>
        <taxon>Bacteria</taxon>
        <taxon>Bacillati</taxon>
        <taxon>Bacillota</taxon>
        <taxon>Clostridia</taxon>
        <taxon>Peptostreptococcales</taxon>
        <taxon>Peptostreptococcaceae</taxon>
        <taxon>Paraclostridium</taxon>
    </lineage>
</organism>
<dbReference type="InterPro" id="IPR001173">
    <property type="entry name" value="Glyco_trans_2-like"/>
</dbReference>
<dbReference type="PANTHER" id="PTHR43630:SF2">
    <property type="entry name" value="GLYCOSYLTRANSFERASE"/>
    <property type="match status" value="1"/>
</dbReference>
<keyword evidence="2" id="KW-0808">Transferase</keyword>
<dbReference type="AlphaFoldDB" id="A0A5P3XBH1"/>
<dbReference type="RefSeq" id="WP_150885198.1">
    <property type="nucleotide sequence ID" value="NZ_CP032452.1"/>
</dbReference>
<proteinExistence type="predicted"/>
<sequence length="359" mass="42199">MITISLCMIVKNEEDVIGNCLESIKDVVDEINIVDTGCTDKTLDIVKKYTNKIYYFKWIDDFAAARNFSFDKATKDYILWLDADDVLLKDDVEKLKNLKSTLNPEVDCVTFLYNYAQDSEGNPALIFRRERLVKRESKFPWIGFIHEYIGGNKKHTIDADIIVTHKRVHGDSDRNLNIYKKKLEEGVKLSHRDIYYYGKELYYHGMHDEAIKMFNSLLSVPIWIEEKIDIICKLADCYGAIGNKEKSINILLSSFEIAPPRAEVIYRLGQIFEMLGRYYEAIYWYESIQYAKKPEDRSGFIYEELWSWRTYIQLCVCYNRVGDIDKAYVYHEKSKSLQPKNECIIQNSKFFESIGYTKK</sequence>
<dbReference type="Pfam" id="PF13181">
    <property type="entry name" value="TPR_8"/>
    <property type="match status" value="1"/>
</dbReference>
<dbReference type="Pfam" id="PF00535">
    <property type="entry name" value="Glycos_transf_2"/>
    <property type="match status" value="1"/>
</dbReference>
<evidence type="ECO:0000313" key="3">
    <source>
        <dbReference type="Proteomes" id="UP000326961"/>
    </source>
</evidence>
<dbReference type="Proteomes" id="UP000326961">
    <property type="component" value="Chromosome"/>
</dbReference>
<dbReference type="SUPFAM" id="SSF53448">
    <property type="entry name" value="Nucleotide-diphospho-sugar transferases"/>
    <property type="match status" value="1"/>
</dbReference>
<reference evidence="2 3" key="1">
    <citation type="submission" date="2018-09" db="EMBL/GenBank/DDBJ databases">
        <title>A clostridial neurotoxin that targets Anopheles mosquitoes.</title>
        <authorList>
            <person name="Contreras E."/>
            <person name="Masuyer G."/>
            <person name="Qureshi N."/>
            <person name="Chawla S."/>
            <person name="Lim H.L."/>
            <person name="Chen J."/>
            <person name="Stenmark P."/>
            <person name="Gill S."/>
        </authorList>
    </citation>
    <scope>NUCLEOTIDE SEQUENCE [LARGE SCALE GENOMIC DNA]</scope>
    <source>
        <strain evidence="2 3">Cbm</strain>
    </source>
</reference>
<dbReference type="SMART" id="SM00028">
    <property type="entry name" value="TPR"/>
    <property type="match status" value="3"/>
</dbReference>
<dbReference type="InterPro" id="IPR011990">
    <property type="entry name" value="TPR-like_helical_dom_sf"/>
</dbReference>
<protein>
    <submittedName>
        <fullName evidence="2">Glycosyltransferase</fullName>
    </submittedName>
</protein>
<dbReference type="EMBL" id="CP032452">
    <property type="protein sequence ID" value="QEZ67484.1"/>
    <property type="molecule type" value="Genomic_DNA"/>
</dbReference>
<accession>A0A5P3XBH1</accession>
<name>A0A5P3XBH1_PARBF</name>
<dbReference type="InterPro" id="IPR019734">
    <property type="entry name" value="TPR_rpt"/>
</dbReference>
<dbReference type="Gene3D" id="1.25.40.10">
    <property type="entry name" value="Tetratricopeptide repeat domain"/>
    <property type="match status" value="1"/>
</dbReference>
<dbReference type="PANTHER" id="PTHR43630">
    <property type="entry name" value="POLY-BETA-1,6-N-ACETYL-D-GLUCOSAMINE SYNTHASE"/>
    <property type="match status" value="1"/>
</dbReference>
<dbReference type="Gene3D" id="3.90.550.10">
    <property type="entry name" value="Spore Coat Polysaccharide Biosynthesis Protein SpsA, Chain A"/>
    <property type="match status" value="1"/>
</dbReference>
<dbReference type="InterPro" id="IPR029044">
    <property type="entry name" value="Nucleotide-diphossugar_trans"/>
</dbReference>
<gene>
    <name evidence="2" type="ORF">D4A35_00530</name>
</gene>
<evidence type="ECO:0000259" key="1">
    <source>
        <dbReference type="Pfam" id="PF00535"/>
    </source>
</evidence>
<dbReference type="GO" id="GO:0016740">
    <property type="term" value="F:transferase activity"/>
    <property type="evidence" value="ECO:0007669"/>
    <property type="project" value="UniProtKB-KW"/>
</dbReference>
<evidence type="ECO:0000313" key="2">
    <source>
        <dbReference type="EMBL" id="QEZ67484.1"/>
    </source>
</evidence>